<dbReference type="GO" id="GO:0016788">
    <property type="term" value="F:hydrolase activity, acting on ester bonds"/>
    <property type="evidence" value="ECO:0007669"/>
    <property type="project" value="InterPro"/>
</dbReference>
<protein>
    <recommendedName>
        <fullName evidence="4">SGNH hydrolase</fullName>
    </recommendedName>
</protein>
<dbReference type="PANTHER" id="PTHR37981">
    <property type="entry name" value="LIPASE 2"/>
    <property type="match status" value="1"/>
</dbReference>
<dbReference type="EMBL" id="JAFJYH010000011">
    <property type="protein sequence ID" value="KAG4425337.1"/>
    <property type="molecule type" value="Genomic_DNA"/>
</dbReference>
<dbReference type="InterPro" id="IPR036514">
    <property type="entry name" value="SGNH_hydro_sf"/>
</dbReference>
<accession>A0A8H7WID2</accession>
<dbReference type="GO" id="GO:0006629">
    <property type="term" value="P:lipid metabolic process"/>
    <property type="evidence" value="ECO:0007669"/>
    <property type="project" value="TreeGrafter"/>
</dbReference>
<dbReference type="AlphaFoldDB" id="A0A8H7WID2"/>
<evidence type="ECO:0008006" key="4">
    <source>
        <dbReference type="Google" id="ProtNLM"/>
    </source>
</evidence>
<evidence type="ECO:0000313" key="3">
    <source>
        <dbReference type="Proteomes" id="UP000664132"/>
    </source>
</evidence>
<feature type="compositionally biased region" description="Low complexity" evidence="1">
    <location>
        <begin position="10"/>
        <end position="21"/>
    </location>
</feature>
<reference evidence="2" key="1">
    <citation type="submission" date="2021-02" db="EMBL/GenBank/DDBJ databases">
        <title>Genome sequence Cadophora malorum strain M34.</title>
        <authorList>
            <person name="Stefanovic E."/>
            <person name="Vu D."/>
            <person name="Scully C."/>
            <person name="Dijksterhuis J."/>
            <person name="Roader J."/>
            <person name="Houbraken J."/>
        </authorList>
    </citation>
    <scope>NUCLEOTIDE SEQUENCE</scope>
    <source>
        <strain evidence="2">M34</strain>
    </source>
</reference>
<name>A0A8H7WID2_9HELO</name>
<dbReference type="OrthoDB" id="21678at2759"/>
<sequence>MITQPHLQAPLLSPSPSNLNPTGHNVPTLNLPHLGSFYALGDSYSAGIGANCSWVTDDYDPTGSCLKCKGAYPYQIIEIANSSASTSRSSPHQTPETKSNSSPENGNETQVYHLGCTGASISDILTVGWDNRTSQLELMSEAISRGEIGTWATLSVGGNDVGFANVVADCVMLNTASCESSLNATEAKVRDPNLVAQLVETYLSILEIAPVQDFTLIVTSYARFFNEVTEECDEHFFIRGRYLTREFRGRLNRMIEGLNTLIRVAVAIVQMQLVFGGSRMGVFFEDWDGGFEGHRFCEVGEEGDTRSWERDAWFFTVAGDDILEGGKMVKDEEVSGPMGEGRVDFERLARECASEAWVERELIGTDRLLCTWARTLEQEKLRGEGDEGRDDGEFERWSKTVYPWYVKKAMHPKTIAHAELGRRIYEKWSSGEYA</sequence>
<dbReference type="SUPFAM" id="SSF52266">
    <property type="entry name" value="SGNH hydrolase"/>
    <property type="match status" value="1"/>
</dbReference>
<dbReference type="CDD" id="cd01823">
    <property type="entry name" value="SEST_like"/>
    <property type="match status" value="1"/>
</dbReference>
<organism evidence="2 3">
    <name type="scientific">Cadophora malorum</name>
    <dbReference type="NCBI Taxonomy" id="108018"/>
    <lineage>
        <taxon>Eukaryota</taxon>
        <taxon>Fungi</taxon>
        <taxon>Dikarya</taxon>
        <taxon>Ascomycota</taxon>
        <taxon>Pezizomycotina</taxon>
        <taxon>Leotiomycetes</taxon>
        <taxon>Helotiales</taxon>
        <taxon>Ploettnerulaceae</taxon>
        <taxon>Cadophora</taxon>
    </lineage>
</organism>
<proteinExistence type="predicted"/>
<feature type="region of interest" description="Disordered" evidence="1">
    <location>
        <begin position="83"/>
        <end position="109"/>
    </location>
</feature>
<evidence type="ECO:0000313" key="2">
    <source>
        <dbReference type="EMBL" id="KAG4425337.1"/>
    </source>
</evidence>
<feature type="compositionally biased region" description="Polar residues" evidence="1">
    <location>
        <begin position="91"/>
        <end position="109"/>
    </location>
</feature>
<dbReference type="Gene3D" id="3.40.50.1110">
    <property type="entry name" value="SGNH hydrolase"/>
    <property type="match status" value="1"/>
</dbReference>
<comment type="caution">
    <text evidence="2">The sequence shown here is derived from an EMBL/GenBank/DDBJ whole genome shotgun (WGS) entry which is preliminary data.</text>
</comment>
<gene>
    <name evidence="2" type="ORF">IFR04_001487</name>
</gene>
<dbReference type="Proteomes" id="UP000664132">
    <property type="component" value="Unassembled WGS sequence"/>
</dbReference>
<evidence type="ECO:0000256" key="1">
    <source>
        <dbReference type="SAM" id="MobiDB-lite"/>
    </source>
</evidence>
<dbReference type="PANTHER" id="PTHR37981:SF1">
    <property type="entry name" value="SGNH HYDROLASE-TYPE ESTERASE DOMAIN-CONTAINING PROTEIN"/>
    <property type="match status" value="1"/>
</dbReference>
<dbReference type="InterPro" id="IPR037460">
    <property type="entry name" value="SEST-like"/>
</dbReference>
<feature type="region of interest" description="Disordered" evidence="1">
    <location>
        <begin position="1"/>
        <end position="24"/>
    </location>
</feature>
<keyword evidence="3" id="KW-1185">Reference proteome</keyword>